<name>S6ASN0_METRE</name>
<protein>
    <recommendedName>
        <fullName evidence="1">CHAD domain-containing protein</fullName>
    </recommendedName>
</protein>
<dbReference type="eggNOG" id="COG5607">
    <property type="taxonomic scope" value="Bacteria"/>
</dbReference>
<dbReference type="Proteomes" id="UP000015503">
    <property type="component" value="Chromosome"/>
</dbReference>
<dbReference type="InterPro" id="IPR007899">
    <property type="entry name" value="CHAD_dom"/>
</dbReference>
<dbReference type="HOGENOM" id="CLU_094212_0_0_6"/>
<reference evidence="2 3" key="1">
    <citation type="journal article" date="2013" name="Genome Announc.">
        <title>Complete Genome Sequence of the Carbazole Degrader Pseudomonas resinovorans Strain CA10 (NBRC 106553).</title>
        <authorList>
            <person name="Shintani M."/>
            <person name="Hosoyama A."/>
            <person name="Ohji S."/>
            <person name="Tsuchikane K."/>
            <person name="Takarada H."/>
            <person name="Yamazoe A."/>
            <person name="Fujita N."/>
            <person name="Nojiri H."/>
        </authorList>
    </citation>
    <scope>NUCLEOTIDE SEQUENCE [LARGE SCALE GENOMIC DNA]</scope>
    <source>
        <strain evidence="2 3">NBRC 106553</strain>
    </source>
</reference>
<accession>S6ASN0</accession>
<dbReference type="KEGG" id="pre:PCA10_33160"/>
<organism evidence="2 3">
    <name type="scientific">Metapseudomonas resinovorans NBRC 106553</name>
    <dbReference type="NCBI Taxonomy" id="1245471"/>
    <lineage>
        <taxon>Bacteria</taxon>
        <taxon>Pseudomonadati</taxon>
        <taxon>Pseudomonadota</taxon>
        <taxon>Gammaproteobacteria</taxon>
        <taxon>Pseudomonadales</taxon>
        <taxon>Pseudomonadaceae</taxon>
        <taxon>Metapseudomonas</taxon>
    </lineage>
</organism>
<gene>
    <name evidence="2" type="ORF">PCA10_33160</name>
</gene>
<dbReference type="EMBL" id="AP013068">
    <property type="protein sequence ID" value="BAN49048.1"/>
    <property type="molecule type" value="Genomic_DNA"/>
</dbReference>
<evidence type="ECO:0000313" key="2">
    <source>
        <dbReference type="EMBL" id="BAN49048.1"/>
    </source>
</evidence>
<dbReference type="PANTHER" id="PTHR39339:SF1">
    <property type="entry name" value="CHAD DOMAIN-CONTAINING PROTEIN"/>
    <property type="match status" value="1"/>
</dbReference>
<dbReference type="PROSITE" id="PS51708">
    <property type="entry name" value="CHAD"/>
    <property type="match status" value="1"/>
</dbReference>
<dbReference type="PATRIC" id="fig|1245471.3.peg.3353"/>
<evidence type="ECO:0000259" key="1">
    <source>
        <dbReference type="PROSITE" id="PS51708"/>
    </source>
</evidence>
<evidence type="ECO:0000313" key="3">
    <source>
        <dbReference type="Proteomes" id="UP000015503"/>
    </source>
</evidence>
<proteinExistence type="predicted"/>
<keyword evidence="3" id="KW-1185">Reference proteome</keyword>
<dbReference type="SMART" id="SM00880">
    <property type="entry name" value="CHAD"/>
    <property type="match status" value="1"/>
</dbReference>
<dbReference type="RefSeq" id="WP_016493193.1">
    <property type="nucleotide sequence ID" value="NC_021499.1"/>
</dbReference>
<dbReference type="AlphaFoldDB" id="S6ASN0"/>
<feature type="domain" description="CHAD" evidence="1">
    <location>
        <begin position="1"/>
        <end position="253"/>
    </location>
</feature>
<dbReference type="PANTHER" id="PTHR39339">
    <property type="entry name" value="SLR1444 PROTEIN"/>
    <property type="match status" value="1"/>
</dbReference>
<dbReference type="OrthoDB" id="8587394at2"/>
<dbReference type="Gene3D" id="1.40.20.10">
    <property type="entry name" value="CHAD domain"/>
    <property type="match status" value="1"/>
</dbReference>
<dbReference type="InterPro" id="IPR038186">
    <property type="entry name" value="CHAD_dom_sf"/>
</dbReference>
<dbReference type="Pfam" id="PF05235">
    <property type="entry name" value="CHAD"/>
    <property type="match status" value="1"/>
</dbReference>
<dbReference type="STRING" id="1245471.PCA10_33160"/>
<sequence>MARMLDDLIAQVIGLEVRLRACVERLAAGTDAEALHDLRVTTRRLRSLLRPLRGLPAVDVLNEAAADLARLSGPLRDLEVLIAELRGHGLDRLTTPREKARRSGYAQLLLAPELTRLFQVLEAWPHLMRVYDREKLMKAPRQSVENSLRKSRRRLERGLRDPAHDRHRLRLLIKRLRYGLDAYQGVVSLSPRTMRLLVGAQSALGKWHDNLQWLARAEHEPDLRPRVRAWQVALHAAEVRSDRVLEKLLRRLS</sequence>